<dbReference type="Pfam" id="PF18884">
    <property type="entry name" value="TSP3_bac"/>
    <property type="match status" value="2"/>
</dbReference>
<dbReference type="AlphaFoldDB" id="A0A2M6WSY8"/>
<dbReference type="InterPro" id="IPR035940">
    <property type="entry name" value="CAP_sf"/>
</dbReference>
<evidence type="ECO:0000256" key="5">
    <source>
        <dbReference type="SAM" id="MobiDB-lite"/>
    </source>
</evidence>
<reference evidence="9" key="1">
    <citation type="submission" date="2017-09" db="EMBL/GenBank/DDBJ databases">
        <title>Depth-based differentiation of microbial function through sediment-hosted aquifers and enrichment of novel symbionts in the deep terrestrial subsurface.</title>
        <authorList>
            <person name="Probst A.J."/>
            <person name="Ladd B."/>
            <person name="Jarett J.K."/>
            <person name="Geller-Mcgrath D.E."/>
            <person name="Sieber C.M.K."/>
            <person name="Emerson J.B."/>
            <person name="Anantharaman K."/>
            <person name="Thomas B.C."/>
            <person name="Malmstrom R."/>
            <person name="Stieglmeier M."/>
            <person name="Klingl A."/>
            <person name="Woyke T."/>
            <person name="Ryan C.M."/>
            <person name="Banfield J.F."/>
        </authorList>
    </citation>
    <scope>NUCLEOTIDE SEQUENCE [LARGE SCALE GENOMIC DNA]</scope>
</reference>
<keyword evidence="6" id="KW-1133">Transmembrane helix</keyword>
<dbReference type="PANTHER" id="PTHR31157:SF1">
    <property type="entry name" value="SCP DOMAIN-CONTAINING PROTEIN"/>
    <property type="match status" value="1"/>
</dbReference>
<evidence type="ECO:0000313" key="8">
    <source>
        <dbReference type="EMBL" id="PIT95898.1"/>
    </source>
</evidence>
<keyword evidence="6" id="KW-0812">Transmembrane</keyword>
<gene>
    <name evidence="8" type="ORF">COT94_03565</name>
</gene>
<feature type="transmembrane region" description="Helical" evidence="6">
    <location>
        <begin position="450"/>
        <end position="471"/>
    </location>
</feature>
<dbReference type="CDD" id="cd05379">
    <property type="entry name" value="CAP_bacterial"/>
    <property type="match status" value="1"/>
</dbReference>
<evidence type="ECO:0000256" key="2">
    <source>
        <dbReference type="ARBA" id="ARBA00022525"/>
    </source>
</evidence>
<keyword evidence="6" id="KW-0472">Membrane</keyword>
<dbReference type="InterPro" id="IPR014044">
    <property type="entry name" value="CAP_dom"/>
</dbReference>
<keyword evidence="2" id="KW-0964">Secreted</keyword>
<sequence length="495" mass="53990">MTVRLTKTKKTQKSIVSAKQAGDFLDFLNKSLGGPDTDGDGINDRVEKLIGTNPFKADTDGDGMNDGDEIRHGRNPLGAGSLQDFFIPHSGNNYHPKAVHHHRVAFYALSAGLIKALTIAFALCLPTVAWLSPDILSEQSKQVIALTNQIRSNVGVAELSENIVLRQAAYAKAQDMLTNQYFAHVSPDGQGLANWLKKSGYDYLAAGENLAIGFEEPEAVVKAWQASPTHQANLVDGDFKEIGVATINGEYEGENTNVVVQLFGYPAKLFNIETKIPAVAPAKKVEEPVVKKIEIAKEASLATLPEVLSSVVDNQAAGQSKNITVDVARSSVTSQELANGSWLVSAEVFWSQEPVWAVVNFGDYSLELQPDPTVSGRWFGQLSGVNSKDLHTSVITMASVSAQDEFGNTILTDISWLKRPTSNISDLKQYSWVREKSQGLAGAVFKISDLLYRIMAIVFGLVIVCCIVFGWKRTRRQAIFSAVSMLFLFLLLILI</sequence>
<dbReference type="Pfam" id="PF00188">
    <property type="entry name" value="CAP"/>
    <property type="match status" value="1"/>
</dbReference>
<keyword evidence="4" id="KW-0106">Calcium</keyword>
<organism evidence="8 9">
    <name type="scientific">Candidatus Falkowbacteria bacterium CG10_big_fil_rev_8_21_14_0_10_37_14</name>
    <dbReference type="NCBI Taxonomy" id="1974561"/>
    <lineage>
        <taxon>Bacteria</taxon>
        <taxon>Candidatus Falkowiibacteriota</taxon>
    </lineage>
</organism>
<evidence type="ECO:0000259" key="7">
    <source>
        <dbReference type="Pfam" id="PF00188"/>
    </source>
</evidence>
<evidence type="ECO:0000256" key="3">
    <source>
        <dbReference type="ARBA" id="ARBA00022729"/>
    </source>
</evidence>
<dbReference type="Proteomes" id="UP000228533">
    <property type="component" value="Unassembled WGS sequence"/>
</dbReference>
<evidence type="ECO:0000256" key="4">
    <source>
        <dbReference type="ARBA" id="ARBA00022837"/>
    </source>
</evidence>
<dbReference type="EMBL" id="PFAM01000021">
    <property type="protein sequence ID" value="PIT95898.1"/>
    <property type="molecule type" value="Genomic_DNA"/>
</dbReference>
<evidence type="ECO:0000313" key="9">
    <source>
        <dbReference type="Proteomes" id="UP000228533"/>
    </source>
</evidence>
<feature type="region of interest" description="Disordered" evidence="5">
    <location>
        <begin position="53"/>
        <end position="74"/>
    </location>
</feature>
<dbReference type="Gene3D" id="3.40.33.10">
    <property type="entry name" value="CAP"/>
    <property type="match status" value="1"/>
</dbReference>
<protein>
    <recommendedName>
        <fullName evidence="7">SCP domain-containing protein</fullName>
    </recommendedName>
</protein>
<dbReference type="SUPFAM" id="SSF55797">
    <property type="entry name" value="PR-1-like"/>
    <property type="match status" value="1"/>
</dbReference>
<dbReference type="PANTHER" id="PTHR31157">
    <property type="entry name" value="SCP DOMAIN-CONTAINING PROTEIN"/>
    <property type="match status" value="1"/>
</dbReference>
<proteinExistence type="predicted"/>
<feature type="transmembrane region" description="Helical" evidence="6">
    <location>
        <begin position="104"/>
        <end position="131"/>
    </location>
</feature>
<dbReference type="InterPro" id="IPR059100">
    <property type="entry name" value="TSP3_bac"/>
</dbReference>
<evidence type="ECO:0000256" key="6">
    <source>
        <dbReference type="SAM" id="Phobius"/>
    </source>
</evidence>
<feature type="domain" description="SCP" evidence="7">
    <location>
        <begin position="145"/>
        <end position="262"/>
    </location>
</feature>
<feature type="transmembrane region" description="Helical" evidence="6">
    <location>
        <begin position="478"/>
        <end position="494"/>
    </location>
</feature>
<accession>A0A2M6WSY8</accession>
<name>A0A2M6WSY8_9BACT</name>
<comment type="subcellular location">
    <subcellularLocation>
        <location evidence="1">Secreted</location>
    </subcellularLocation>
</comment>
<comment type="caution">
    <text evidence="8">The sequence shown here is derived from an EMBL/GenBank/DDBJ whole genome shotgun (WGS) entry which is preliminary data.</text>
</comment>
<keyword evidence="3" id="KW-0732">Signal</keyword>
<evidence type="ECO:0000256" key="1">
    <source>
        <dbReference type="ARBA" id="ARBA00004613"/>
    </source>
</evidence>